<organism evidence="3 4">
    <name type="scientific">Paramicrosporidium saccamoebae</name>
    <dbReference type="NCBI Taxonomy" id="1246581"/>
    <lineage>
        <taxon>Eukaryota</taxon>
        <taxon>Fungi</taxon>
        <taxon>Fungi incertae sedis</taxon>
        <taxon>Cryptomycota</taxon>
        <taxon>Cryptomycota incertae sedis</taxon>
        <taxon>Paramicrosporidium</taxon>
    </lineage>
</organism>
<evidence type="ECO:0000313" key="3">
    <source>
        <dbReference type="EMBL" id="PJF18909.1"/>
    </source>
</evidence>
<reference evidence="3 4" key="1">
    <citation type="submission" date="2016-10" db="EMBL/GenBank/DDBJ databases">
        <title>The genome of Paramicrosporidium saccamoebae is the missing link in understanding Cryptomycota and Microsporidia evolution.</title>
        <authorList>
            <person name="Quandt C.A."/>
            <person name="Beaudet D."/>
            <person name="Corsaro D."/>
            <person name="Michel R."/>
            <person name="Corradi N."/>
            <person name="James T."/>
        </authorList>
    </citation>
    <scope>NUCLEOTIDE SEQUENCE [LARGE SCALE GENOMIC DNA]</scope>
    <source>
        <strain evidence="3 4">KSL3</strain>
    </source>
</reference>
<dbReference type="InterPro" id="IPR018490">
    <property type="entry name" value="cNMP-bd_dom_sf"/>
</dbReference>
<dbReference type="Pfam" id="PF13516">
    <property type="entry name" value="LRR_6"/>
    <property type="match status" value="1"/>
</dbReference>
<dbReference type="EMBL" id="MTSL01000095">
    <property type="protein sequence ID" value="PJF18909.1"/>
    <property type="molecule type" value="Genomic_DNA"/>
</dbReference>
<gene>
    <name evidence="3" type="ORF">PSACC_01263</name>
</gene>
<dbReference type="PROSITE" id="PS50042">
    <property type="entry name" value="CNMP_BINDING_3"/>
    <property type="match status" value="1"/>
</dbReference>
<evidence type="ECO:0000256" key="1">
    <source>
        <dbReference type="SAM" id="MobiDB-lite"/>
    </source>
</evidence>
<dbReference type="InterPro" id="IPR001611">
    <property type="entry name" value="Leu-rich_rpt"/>
</dbReference>
<dbReference type="Gene3D" id="3.80.10.10">
    <property type="entry name" value="Ribonuclease Inhibitor"/>
    <property type="match status" value="2"/>
</dbReference>
<dbReference type="PANTHER" id="PTHR23011:SF28">
    <property type="entry name" value="CYCLIC NUCLEOTIDE-BINDING DOMAIN CONTAINING PROTEIN"/>
    <property type="match status" value="1"/>
</dbReference>
<dbReference type="InterPro" id="IPR032675">
    <property type="entry name" value="LRR_dom_sf"/>
</dbReference>
<evidence type="ECO:0000313" key="4">
    <source>
        <dbReference type="Proteomes" id="UP000240830"/>
    </source>
</evidence>
<feature type="domain" description="Cyclic nucleotide-binding" evidence="2">
    <location>
        <begin position="35"/>
        <end position="152"/>
    </location>
</feature>
<accession>A0A2H9TMG4</accession>
<dbReference type="InterPro" id="IPR018488">
    <property type="entry name" value="cNMP-bd_CS"/>
</dbReference>
<dbReference type="InterPro" id="IPR006553">
    <property type="entry name" value="Leu-rich_rpt_Cys-con_subtyp"/>
</dbReference>
<dbReference type="AlphaFoldDB" id="A0A2H9TMG4"/>
<dbReference type="Pfam" id="PF00027">
    <property type="entry name" value="cNMP_binding"/>
    <property type="match status" value="1"/>
</dbReference>
<dbReference type="SMART" id="SM00367">
    <property type="entry name" value="LRR_CC"/>
    <property type="match status" value="6"/>
</dbReference>
<dbReference type="STRING" id="1246581.A0A2H9TMG4"/>
<dbReference type="SMART" id="SM00100">
    <property type="entry name" value="cNMP"/>
    <property type="match status" value="1"/>
</dbReference>
<dbReference type="SUPFAM" id="SSF52047">
    <property type="entry name" value="RNI-like"/>
    <property type="match status" value="1"/>
</dbReference>
<dbReference type="CDD" id="cd00038">
    <property type="entry name" value="CAP_ED"/>
    <property type="match status" value="1"/>
</dbReference>
<keyword evidence="4" id="KW-1185">Reference proteome</keyword>
<dbReference type="SUPFAM" id="SSF51206">
    <property type="entry name" value="cAMP-binding domain-like"/>
    <property type="match status" value="1"/>
</dbReference>
<protein>
    <recommendedName>
        <fullName evidence="2">Cyclic nucleotide-binding domain-containing protein</fullName>
    </recommendedName>
</protein>
<evidence type="ECO:0000259" key="2">
    <source>
        <dbReference type="PROSITE" id="PS50042"/>
    </source>
</evidence>
<dbReference type="PANTHER" id="PTHR23011">
    <property type="entry name" value="CYCLIC NUCLEOTIDE-BINDING DOMAIN CONTAINING PROTEIN"/>
    <property type="match status" value="1"/>
</dbReference>
<dbReference type="InterPro" id="IPR000595">
    <property type="entry name" value="cNMP-bd_dom"/>
</dbReference>
<name>A0A2H9TMG4_9FUNG</name>
<dbReference type="Gene3D" id="2.60.120.10">
    <property type="entry name" value="Jelly Rolls"/>
    <property type="match status" value="1"/>
</dbReference>
<dbReference type="InterPro" id="IPR014710">
    <property type="entry name" value="RmlC-like_jellyroll"/>
</dbReference>
<dbReference type="Proteomes" id="UP000240830">
    <property type="component" value="Unassembled WGS sequence"/>
</dbReference>
<comment type="caution">
    <text evidence="3">The sequence shown here is derived from an EMBL/GenBank/DDBJ whole genome shotgun (WGS) entry which is preliminary data.</text>
</comment>
<dbReference type="PROSITE" id="PS00888">
    <property type="entry name" value="CNMP_BINDING_1"/>
    <property type="match status" value="1"/>
</dbReference>
<dbReference type="OrthoDB" id="421226at2759"/>
<proteinExistence type="predicted"/>
<sequence>MQTIPQAQPNRPRRASEPLSRSPSSLHSLLRSHDYFSRLDEVVLERIIGKLHIWRLEAGDLVVKEGEMGDSMFLVASGTVQVYSEGTEAVLAEVHRGGFFGEFAALFRVPRTATIRTKKPTTLLIIRRACLLEALAGHEDMLRSIVMTAQRRYRKLIPPHVVLGHKSTAHSQIAALKSKFPQFNGLGDDYLESLIGHCRFGCEPQGQIVSFYNKTHVILILTGEIRLIDSTVDFAQFGSGMVAEFKRDDFMAHMVAESNCSFIEVPIDIYHTAHDGKTLPKAMAKSSDGPNVPLSSTIQQSLGSKRRHSVDVVFWHDQIPTPNARMVHSFRQLSITAGPDIAELCELLNTHNIRVDDPTKVLPGLDGTRIDISCIKNQVTDAIVGNLITLCGPVLRQVNLSGSGITDKSLDALCGVAKTITHLDLSDCVLVSSKSLYALFQNCTRLTHLNVANCPGFNDDCLQGLLDTPLVDINASFCRNLGPSCWKLIACHAPTLERLVLHRTIALDEESVLSASEVPFPKLRILDLAECAFLTSTGLRLILHGCSALEQLGLSFCTGLDETLLKTLAYLEDSPLISLDLSYCTRAAVDRTVKGLLKCTPRLQCLSMRGARHLTVGCLDALLQLPVLSVVNLSECPGIPCQTLQNHTNQWRLLTIEKLI</sequence>
<dbReference type="PRINTS" id="PR00103">
    <property type="entry name" value="CAMPKINASE"/>
</dbReference>
<feature type="region of interest" description="Disordered" evidence="1">
    <location>
        <begin position="1"/>
        <end position="25"/>
    </location>
</feature>